<dbReference type="RefSeq" id="WP_011444936.1">
    <property type="nucleotide sequence ID" value="NC_007794.1"/>
</dbReference>
<dbReference type="Pfam" id="PF13489">
    <property type="entry name" value="Methyltransf_23"/>
    <property type="match status" value="1"/>
</dbReference>
<dbReference type="PANTHER" id="PTHR43591">
    <property type="entry name" value="METHYLTRANSFERASE"/>
    <property type="match status" value="1"/>
</dbReference>
<dbReference type="CDD" id="cd02440">
    <property type="entry name" value="AdoMet_MTases"/>
    <property type="match status" value="1"/>
</dbReference>
<dbReference type="PANTHER" id="PTHR43591:SF97">
    <property type="entry name" value="CLASS I SAM-DEPENDENT METHYLTRANSFERASE"/>
    <property type="match status" value="1"/>
</dbReference>
<organism evidence="1 2">
    <name type="scientific">Novosphingobium aromaticivorans (strain ATCC 700278 / DSM 12444 / CCUG 56034 / CIP 105152 / NBRC 16084 / F199)</name>
    <dbReference type="NCBI Taxonomy" id="279238"/>
    <lineage>
        <taxon>Bacteria</taxon>
        <taxon>Pseudomonadati</taxon>
        <taxon>Pseudomonadota</taxon>
        <taxon>Alphaproteobacteria</taxon>
        <taxon>Sphingomonadales</taxon>
        <taxon>Sphingomonadaceae</taxon>
        <taxon>Novosphingobium</taxon>
    </lineage>
</organism>
<reference evidence="2" key="1">
    <citation type="submission" date="2006-01" db="EMBL/GenBank/DDBJ databases">
        <title>Complete sequence of Novosphingobium aromaticivorans DSM 12444.</title>
        <authorList>
            <consortium name="US DOE Joint Genome Institute"/>
            <person name="Copeland A."/>
            <person name="Lucas S."/>
            <person name="Lapidus A."/>
            <person name="Barry K."/>
            <person name="Detter J.C."/>
            <person name="Glavina T."/>
            <person name="Hammon N."/>
            <person name="Israni S."/>
            <person name="Pitluck S."/>
            <person name="Chain P."/>
            <person name="Malfatti S."/>
            <person name="Shin M."/>
            <person name="Vergez L."/>
            <person name="Schmutz J."/>
            <person name="Larimer F."/>
            <person name="Land M."/>
            <person name="Kyrpides N."/>
            <person name="Ivanova N."/>
            <person name="Fredrickson J."/>
            <person name="Balkwill D."/>
            <person name="Romine M.F."/>
            <person name="Richardson P."/>
        </authorList>
    </citation>
    <scope>NUCLEOTIDE SEQUENCE [LARGE SCALE GENOMIC DNA]</scope>
    <source>
        <strain evidence="2">ATCC 700278 / DSM 12444 / CCUG 56034 / CIP 105152 / NBRC 16084 / F199</strain>
    </source>
</reference>
<gene>
    <name evidence="1" type="ordered locus">Saro_1278</name>
</gene>
<accession>Q2G8V1</accession>
<dbReference type="GO" id="GO:0032259">
    <property type="term" value="P:methylation"/>
    <property type="evidence" value="ECO:0007669"/>
    <property type="project" value="UniProtKB-KW"/>
</dbReference>
<name>Q2G8V1_NOVAD</name>
<proteinExistence type="predicted"/>
<evidence type="ECO:0000313" key="2">
    <source>
        <dbReference type="Proteomes" id="UP000009134"/>
    </source>
</evidence>
<dbReference type="GO" id="GO:0008168">
    <property type="term" value="F:methyltransferase activity"/>
    <property type="evidence" value="ECO:0007669"/>
    <property type="project" value="UniProtKB-KW"/>
</dbReference>
<keyword evidence="1" id="KW-0808">Transferase</keyword>
<evidence type="ECO:0000313" key="1">
    <source>
        <dbReference type="EMBL" id="ABD25722.1"/>
    </source>
</evidence>
<dbReference type="KEGG" id="nar:Saro_1278"/>
<dbReference type="EMBL" id="CP000248">
    <property type="protein sequence ID" value="ABD25722.1"/>
    <property type="molecule type" value="Genomic_DNA"/>
</dbReference>
<dbReference type="eggNOG" id="COG0500">
    <property type="taxonomic scope" value="Bacteria"/>
</dbReference>
<protein>
    <submittedName>
        <fullName evidence="1">Putative methyltransferase</fullName>
    </submittedName>
</protein>
<sequence length="275" mass="29402">MTNIADWEGGVGRNWAAQWRRTDATFAQLTPRLLNAIAAEPGRRVVDIGCGAGEVSLAVARARPQAQVIGVDVSPDLVDAARGRAGALPNLSFELADASSWTSPQGAPDLYVSRHGVMFFPDPPAAFAHLASVAAPDARLVFTCFRAAKENAWATGIANLLPPAEVPSLPFPPGPFAFADPEHVRRCLKGWRDLAFTPVDFAYVAGEGEHAVAEAMALFQRIGPSAFALRTLPEAERATFEKRLLEFVEAHHQGGQVTFPAAAWLITATSDHDDG</sequence>
<dbReference type="HOGENOM" id="CLU_037990_2_5_5"/>
<dbReference type="InterPro" id="IPR029063">
    <property type="entry name" value="SAM-dependent_MTases_sf"/>
</dbReference>
<dbReference type="Gene3D" id="3.40.50.150">
    <property type="entry name" value="Vaccinia Virus protein VP39"/>
    <property type="match status" value="1"/>
</dbReference>
<dbReference type="SUPFAM" id="SSF53335">
    <property type="entry name" value="S-adenosyl-L-methionine-dependent methyltransferases"/>
    <property type="match status" value="1"/>
</dbReference>
<dbReference type="AlphaFoldDB" id="Q2G8V1"/>
<dbReference type="STRING" id="279238.Saro_1278"/>
<dbReference type="Proteomes" id="UP000009134">
    <property type="component" value="Chromosome"/>
</dbReference>
<keyword evidence="1" id="KW-0489">Methyltransferase</keyword>
<keyword evidence="2" id="KW-1185">Reference proteome</keyword>